<dbReference type="InterPro" id="IPR012910">
    <property type="entry name" value="Plug_dom"/>
</dbReference>
<dbReference type="EMBL" id="AUZX01001395">
    <property type="protein sequence ID" value="EQD79213.1"/>
    <property type="molecule type" value="Genomic_DNA"/>
</dbReference>
<dbReference type="PROSITE" id="PS52016">
    <property type="entry name" value="TONB_DEPENDENT_REC_3"/>
    <property type="match status" value="1"/>
</dbReference>
<dbReference type="PANTHER" id="PTHR47234">
    <property type="match status" value="1"/>
</dbReference>
<dbReference type="PANTHER" id="PTHR47234:SF1">
    <property type="entry name" value="TONB-DEPENDENT RECEPTOR"/>
    <property type="match status" value="1"/>
</dbReference>
<protein>
    <submittedName>
        <fullName evidence="2">Secreted protein containing TonB-dependent receptor, plug domain protein</fullName>
    </submittedName>
</protein>
<dbReference type="Pfam" id="PF07715">
    <property type="entry name" value="Plug"/>
    <property type="match status" value="1"/>
</dbReference>
<evidence type="ECO:0000313" key="2">
    <source>
        <dbReference type="EMBL" id="EQD79213.1"/>
    </source>
</evidence>
<comment type="caution">
    <text evidence="2">The sequence shown here is derived from an EMBL/GenBank/DDBJ whole genome shotgun (WGS) entry which is preliminary data.</text>
</comment>
<dbReference type="AlphaFoldDB" id="T1CCS4"/>
<accession>T1CCS4</accession>
<evidence type="ECO:0000259" key="1">
    <source>
        <dbReference type="Pfam" id="PF07715"/>
    </source>
</evidence>
<name>T1CCS4_9ZZZZ</name>
<dbReference type="SUPFAM" id="SSF56935">
    <property type="entry name" value="Porins"/>
    <property type="match status" value="1"/>
</dbReference>
<feature type="domain" description="TonB-dependent receptor plug" evidence="1">
    <location>
        <begin position="62"/>
        <end position="180"/>
    </location>
</feature>
<gene>
    <name evidence="2" type="ORF">B1A_01853</name>
</gene>
<reference evidence="2" key="1">
    <citation type="submission" date="2013-08" db="EMBL/GenBank/DDBJ databases">
        <authorList>
            <person name="Mendez C."/>
            <person name="Richter M."/>
            <person name="Ferrer M."/>
            <person name="Sanchez J."/>
        </authorList>
    </citation>
    <scope>NUCLEOTIDE SEQUENCE</scope>
</reference>
<proteinExistence type="predicted"/>
<dbReference type="InterPro" id="IPR039426">
    <property type="entry name" value="TonB-dep_rcpt-like"/>
</dbReference>
<keyword evidence="2" id="KW-0675">Receptor</keyword>
<organism evidence="2">
    <name type="scientific">mine drainage metagenome</name>
    <dbReference type="NCBI Taxonomy" id="410659"/>
    <lineage>
        <taxon>unclassified sequences</taxon>
        <taxon>metagenomes</taxon>
        <taxon>ecological metagenomes</taxon>
    </lineage>
</organism>
<reference evidence="2" key="2">
    <citation type="journal article" date="2014" name="ISME J.">
        <title>Microbial stratification in low pH oxic and suboxic macroscopic growths along an acid mine drainage.</title>
        <authorList>
            <person name="Mendez-Garcia C."/>
            <person name="Mesa V."/>
            <person name="Sprenger R.R."/>
            <person name="Richter M."/>
            <person name="Diez M.S."/>
            <person name="Solano J."/>
            <person name="Bargiela R."/>
            <person name="Golyshina O.V."/>
            <person name="Manteca A."/>
            <person name="Ramos J.L."/>
            <person name="Gallego J.R."/>
            <person name="Llorente I."/>
            <person name="Martins Dos Santos V.A."/>
            <person name="Jensen O.N."/>
            <person name="Pelaez A.I."/>
            <person name="Sanchez J."/>
            <person name="Ferrer M."/>
        </authorList>
    </citation>
    <scope>NUCLEOTIDE SEQUENCE</scope>
</reference>
<sequence length="337" mass="35543">MKPMQRSLLAAAIVAALSASAYTLPARAQGTQTGTTQKQDKKKAQELKKIVVTGSLIPTAEIDTATPVTTITAQDIKRQGFTSIYQALRAQPLATGQIQGQQLTNSFTPGAEPSPSLLGLPPNFTLILVDGHPLSEFPILYSAAFGITDLSSIPLNMVSQIQIVPGNQSSIYGSAAIAGVINIILKKHQHGIDFQYQAGGYADGGGTSQELSVVGGYNHGPFSLVYGLQYTRQQPVWGFQRGLTASSTSNPNPYRANAPFASYQILNLGPTGFVGVDPNSIVPNACGPLAYQFGGTTTRISLYNPASPVQYQNGQLVYTPAGYACGTPAHARLLDAD</sequence>
<dbReference type="Gene3D" id="2.170.130.10">
    <property type="entry name" value="TonB-dependent receptor, plug domain"/>
    <property type="match status" value="1"/>
</dbReference>
<dbReference type="InterPro" id="IPR037066">
    <property type="entry name" value="Plug_dom_sf"/>
</dbReference>